<keyword evidence="9" id="KW-0653">Protein transport</keyword>
<comment type="subcellular location">
    <subcellularLocation>
        <location evidence="1 9">Mitochondrion inner membrane</location>
        <topology evidence="1 9">Multi-pass membrane protein</topology>
    </subcellularLocation>
</comment>
<sequence>GNSLLQVPHMENLFGNPFLPKKDAQPRPKSEFVYQPSQYCILMDEMIGTKTRPWKELNFPIKPKQMLSLPEMTKEELMMSRLFENCVVKAGISGVLGYGVGIAFGLFTASVDPSLTMVGGDPTKQLSLRETWKEMASRMKSYGKNFGSIGLMFSGTECILETVRAKSDWKNGTYSGGIVGGLLGMRAGVKAAAFGAAGFAAFSTLIDYYMRGH</sequence>
<feature type="non-terminal residue" evidence="10">
    <location>
        <position position="1"/>
    </location>
</feature>
<comment type="function">
    <text evidence="8 9">Essential core component of the TIM22 complex, a complex that mediates the import and insertion of multi-pass transmembrane proteins into the mitochondrial inner membrane. In the TIM22 complex, it constitutes the voltage-activated and signal-gated channel. Forms a twin-pore translocase that uses the membrane potential as external driving force in 2 voltage-dependent steps.</text>
</comment>
<keyword evidence="4 9" id="KW-0999">Mitochondrion inner membrane</keyword>
<evidence type="ECO:0000256" key="2">
    <source>
        <dbReference type="ARBA" id="ARBA00008444"/>
    </source>
</evidence>
<dbReference type="GO" id="GO:0042721">
    <property type="term" value="C:TIM22 mitochondrial import inner membrane insertion complex"/>
    <property type="evidence" value="ECO:0007669"/>
    <property type="project" value="UniProtKB-UniRule"/>
</dbReference>
<comment type="similarity">
    <text evidence="2 9">Belongs to the Tim17/Tim22/Tim23 family.</text>
</comment>
<dbReference type="PANTHER" id="PTHR14110:SF0">
    <property type="entry name" value="MITOCHONDRIAL IMPORT INNER MEMBRANE TRANSLOCASE SUBUNIT TIM22"/>
    <property type="match status" value="1"/>
</dbReference>
<evidence type="ECO:0000313" key="11">
    <source>
        <dbReference type="Proteomes" id="UP001432027"/>
    </source>
</evidence>
<dbReference type="Pfam" id="PF02466">
    <property type="entry name" value="Tim17"/>
    <property type="match status" value="1"/>
</dbReference>
<feature type="transmembrane region" description="Helical" evidence="9">
    <location>
        <begin position="191"/>
        <end position="210"/>
    </location>
</feature>
<dbReference type="AlphaFoldDB" id="A0AAV5SNY1"/>
<comment type="subunit">
    <text evidence="9">Component of the TIM22 complex.</text>
</comment>
<keyword evidence="9" id="KW-0813">Transport</keyword>
<organism evidence="10 11">
    <name type="scientific">Pristionchus entomophagus</name>
    <dbReference type="NCBI Taxonomy" id="358040"/>
    <lineage>
        <taxon>Eukaryota</taxon>
        <taxon>Metazoa</taxon>
        <taxon>Ecdysozoa</taxon>
        <taxon>Nematoda</taxon>
        <taxon>Chromadorea</taxon>
        <taxon>Rhabditida</taxon>
        <taxon>Rhabditina</taxon>
        <taxon>Diplogasteromorpha</taxon>
        <taxon>Diplogasteroidea</taxon>
        <taxon>Neodiplogasteridae</taxon>
        <taxon>Pristionchus</taxon>
    </lineage>
</organism>
<accession>A0AAV5SNY1</accession>
<dbReference type="GO" id="GO:0045039">
    <property type="term" value="P:protein insertion into mitochondrial inner membrane"/>
    <property type="evidence" value="ECO:0007669"/>
    <property type="project" value="UniProtKB-UniRule"/>
</dbReference>
<keyword evidence="11" id="KW-1185">Reference proteome</keyword>
<keyword evidence="3 9" id="KW-0812">Transmembrane</keyword>
<evidence type="ECO:0000256" key="1">
    <source>
        <dbReference type="ARBA" id="ARBA00004448"/>
    </source>
</evidence>
<keyword evidence="5 9" id="KW-1133">Transmembrane helix</keyword>
<keyword evidence="6 9" id="KW-0496">Mitochondrion</keyword>
<keyword evidence="9" id="KW-0811">Translocation</keyword>
<keyword evidence="7 9" id="KW-0472">Membrane</keyword>
<comment type="caution">
    <text evidence="10">The sequence shown here is derived from an EMBL/GenBank/DDBJ whole genome shotgun (WGS) entry which is preliminary data.</text>
</comment>
<protein>
    <recommendedName>
        <fullName evidence="9">Mitochondrial import inner membrane translocase subunit TIM22</fullName>
    </recommendedName>
</protein>
<evidence type="ECO:0000256" key="3">
    <source>
        <dbReference type="ARBA" id="ARBA00022692"/>
    </source>
</evidence>
<evidence type="ECO:0000256" key="6">
    <source>
        <dbReference type="ARBA" id="ARBA00023128"/>
    </source>
</evidence>
<dbReference type="GO" id="GO:0008320">
    <property type="term" value="F:protein transmembrane transporter activity"/>
    <property type="evidence" value="ECO:0007669"/>
    <property type="project" value="UniProtKB-UniRule"/>
</dbReference>
<evidence type="ECO:0000256" key="5">
    <source>
        <dbReference type="ARBA" id="ARBA00022989"/>
    </source>
</evidence>
<gene>
    <name evidence="10" type="ORF">PENTCL1PPCAC_6455</name>
</gene>
<dbReference type="PANTHER" id="PTHR14110">
    <property type="entry name" value="MITOCHONDRIAL IMPORT INNER MEMBRANE TRANSLOCASE SUBUNIT TIM22"/>
    <property type="match status" value="1"/>
</dbReference>
<dbReference type="Proteomes" id="UP001432027">
    <property type="component" value="Unassembled WGS sequence"/>
</dbReference>
<evidence type="ECO:0000256" key="9">
    <source>
        <dbReference type="RuleBase" id="RU367038"/>
    </source>
</evidence>
<evidence type="ECO:0000256" key="8">
    <source>
        <dbReference type="ARBA" id="ARBA00024713"/>
    </source>
</evidence>
<dbReference type="GO" id="GO:0030943">
    <property type="term" value="F:mitochondrion targeting sequence binding"/>
    <property type="evidence" value="ECO:0007669"/>
    <property type="project" value="TreeGrafter"/>
</dbReference>
<dbReference type="EMBL" id="BTSX01000002">
    <property type="protein sequence ID" value="GMS84280.1"/>
    <property type="molecule type" value="Genomic_DNA"/>
</dbReference>
<evidence type="ECO:0000256" key="4">
    <source>
        <dbReference type="ARBA" id="ARBA00022792"/>
    </source>
</evidence>
<reference evidence="10" key="1">
    <citation type="submission" date="2023-10" db="EMBL/GenBank/DDBJ databases">
        <title>Genome assembly of Pristionchus species.</title>
        <authorList>
            <person name="Yoshida K."/>
            <person name="Sommer R.J."/>
        </authorList>
    </citation>
    <scope>NUCLEOTIDE SEQUENCE</scope>
    <source>
        <strain evidence="10">RS0144</strain>
    </source>
</reference>
<feature type="transmembrane region" description="Helical" evidence="9">
    <location>
        <begin position="86"/>
        <end position="107"/>
    </location>
</feature>
<name>A0AAV5SNY1_9BILA</name>
<dbReference type="InterPro" id="IPR039175">
    <property type="entry name" value="TIM22"/>
</dbReference>
<proteinExistence type="inferred from homology"/>
<evidence type="ECO:0000313" key="10">
    <source>
        <dbReference type="EMBL" id="GMS84280.1"/>
    </source>
</evidence>
<evidence type="ECO:0000256" key="7">
    <source>
        <dbReference type="ARBA" id="ARBA00023136"/>
    </source>
</evidence>